<dbReference type="Gene3D" id="3.40.140.10">
    <property type="entry name" value="Cytidine Deaminase, domain 2"/>
    <property type="match status" value="2"/>
</dbReference>
<dbReference type="RefSeq" id="WP_153663807.1">
    <property type="nucleotide sequence ID" value="NZ_JAAIKR010000005.1"/>
</dbReference>
<keyword evidence="4 6" id="KW-0378">Hydrolase</keyword>
<dbReference type="InterPro" id="IPR016192">
    <property type="entry name" value="APOBEC/CMP_deaminase_Zn-bd"/>
</dbReference>
<feature type="domain" description="CMP/dCMP-type deaminase" evidence="7">
    <location>
        <begin position="186"/>
        <end position="296"/>
    </location>
</feature>
<evidence type="ECO:0000256" key="3">
    <source>
        <dbReference type="ARBA" id="ARBA00022723"/>
    </source>
</evidence>
<dbReference type="InterPro" id="IPR016193">
    <property type="entry name" value="Cytidine_deaminase-like"/>
</dbReference>
<organism evidence="8 9">
    <name type="scientific">Shewanella intestini</name>
    <dbReference type="NCBI Taxonomy" id="2017544"/>
    <lineage>
        <taxon>Bacteria</taxon>
        <taxon>Pseudomonadati</taxon>
        <taxon>Pseudomonadota</taxon>
        <taxon>Gammaproteobacteria</taxon>
        <taxon>Alteromonadales</taxon>
        <taxon>Shewanellaceae</taxon>
        <taxon>Shewanella</taxon>
    </lineage>
</organism>
<evidence type="ECO:0000313" key="8">
    <source>
        <dbReference type="EMBL" id="MBR9727771.1"/>
    </source>
</evidence>
<dbReference type="Pfam" id="PF08211">
    <property type="entry name" value="dCMP_cyt_deam_2"/>
    <property type="match status" value="1"/>
</dbReference>
<comment type="catalytic activity">
    <reaction evidence="6">
        <text>cytidine + H2O + H(+) = uridine + NH4(+)</text>
        <dbReference type="Rhea" id="RHEA:16069"/>
        <dbReference type="ChEBI" id="CHEBI:15377"/>
        <dbReference type="ChEBI" id="CHEBI:15378"/>
        <dbReference type="ChEBI" id="CHEBI:16704"/>
        <dbReference type="ChEBI" id="CHEBI:17562"/>
        <dbReference type="ChEBI" id="CHEBI:28938"/>
        <dbReference type="EC" id="3.5.4.5"/>
    </reaction>
</comment>
<dbReference type="InterPro" id="IPR050202">
    <property type="entry name" value="Cyt/Deoxycyt_deaminase"/>
</dbReference>
<dbReference type="PANTHER" id="PTHR11644:SF2">
    <property type="entry name" value="CYTIDINE DEAMINASE"/>
    <property type="match status" value="1"/>
</dbReference>
<dbReference type="PANTHER" id="PTHR11644">
    <property type="entry name" value="CYTIDINE DEAMINASE"/>
    <property type="match status" value="1"/>
</dbReference>
<comment type="function">
    <text evidence="6">This enzyme scavenges exogenous and endogenous cytidine and 2'-deoxycytidine for UMP synthesis.</text>
</comment>
<dbReference type="PROSITE" id="PS00903">
    <property type="entry name" value="CYT_DCMP_DEAMINASES_1"/>
    <property type="match status" value="1"/>
</dbReference>
<evidence type="ECO:0000259" key="7">
    <source>
        <dbReference type="PROSITE" id="PS51747"/>
    </source>
</evidence>
<comment type="cofactor">
    <cofactor evidence="6">
        <name>Zn(2+)</name>
        <dbReference type="ChEBI" id="CHEBI:29105"/>
    </cofactor>
    <text evidence="6">Binds 1 zinc ion.</text>
</comment>
<dbReference type="HAMAP" id="MF_01558">
    <property type="entry name" value="Cyt_deam"/>
    <property type="match status" value="1"/>
</dbReference>
<evidence type="ECO:0000256" key="4">
    <source>
        <dbReference type="ARBA" id="ARBA00022801"/>
    </source>
</evidence>
<keyword evidence="5 6" id="KW-0862">Zinc</keyword>
<dbReference type="GO" id="GO:0004126">
    <property type="term" value="F:cytidine deaminase activity"/>
    <property type="evidence" value="ECO:0007669"/>
    <property type="project" value="UniProtKB-EC"/>
</dbReference>
<feature type="active site" description="Proton donor" evidence="6">
    <location>
        <position position="103"/>
    </location>
</feature>
<dbReference type="Proteomes" id="UP000811844">
    <property type="component" value="Unassembled WGS sequence"/>
</dbReference>
<dbReference type="InterPro" id="IPR013171">
    <property type="entry name" value="Cyd/dCyd_deaminase_Zn-bd"/>
</dbReference>
<comment type="caution">
    <text evidence="8">The sequence shown here is derived from an EMBL/GenBank/DDBJ whole genome shotgun (WGS) entry which is preliminary data.</text>
</comment>
<feature type="binding site" evidence="6">
    <location>
        <position position="128"/>
    </location>
    <ligand>
        <name>Zn(2+)</name>
        <dbReference type="ChEBI" id="CHEBI:29105"/>
        <note>catalytic</note>
    </ligand>
</feature>
<feature type="binding site" evidence="6">
    <location>
        <position position="101"/>
    </location>
    <ligand>
        <name>Zn(2+)</name>
        <dbReference type="ChEBI" id="CHEBI:29105"/>
        <note>catalytic</note>
    </ligand>
</feature>
<evidence type="ECO:0000313" key="9">
    <source>
        <dbReference type="Proteomes" id="UP000811844"/>
    </source>
</evidence>
<keyword evidence="3 6" id="KW-0479">Metal-binding</keyword>
<dbReference type="Pfam" id="PF00383">
    <property type="entry name" value="dCMP_cyt_deam_1"/>
    <property type="match status" value="1"/>
</dbReference>
<keyword evidence="9" id="KW-1185">Reference proteome</keyword>
<gene>
    <name evidence="6 8" type="primary">cdd</name>
    <name evidence="8" type="ORF">G3R48_07200</name>
</gene>
<protein>
    <recommendedName>
        <fullName evidence="6">Cytidine deaminase</fullName>
        <ecNumber evidence="6">3.5.4.5</ecNumber>
    </recommendedName>
    <alternativeName>
        <fullName evidence="6">Cytidine aminohydrolase</fullName>
        <shortName evidence="6">CDA</shortName>
    </alternativeName>
</protein>
<dbReference type="CDD" id="cd01283">
    <property type="entry name" value="cytidine_deaminase"/>
    <property type="match status" value="1"/>
</dbReference>
<evidence type="ECO:0000256" key="5">
    <source>
        <dbReference type="ARBA" id="ARBA00022833"/>
    </source>
</evidence>
<evidence type="ECO:0000256" key="1">
    <source>
        <dbReference type="ARBA" id="ARBA00006576"/>
    </source>
</evidence>
<dbReference type="SUPFAM" id="SSF53927">
    <property type="entry name" value="Cytidine deaminase-like"/>
    <property type="match status" value="2"/>
</dbReference>
<evidence type="ECO:0000256" key="2">
    <source>
        <dbReference type="ARBA" id="ARBA00011738"/>
    </source>
</evidence>
<evidence type="ECO:0000256" key="6">
    <source>
        <dbReference type="HAMAP-Rule" id="MF_01558"/>
    </source>
</evidence>
<dbReference type="PROSITE" id="PS51747">
    <property type="entry name" value="CYT_DCMP_DEAMINASES_2"/>
    <property type="match status" value="2"/>
</dbReference>
<dbReference type="EC" id="3.5.4.5" evidence="6"/>
<dbReference type="InterPro" id="IPR002125">
    <property type="entry name" value="CMP_dCMP_dom"/>
</dbReference>
<accession>A0ABS5I172</accession>
<dbReference type="InterPro" id="IPR020797">
    <property type="entry name" value="Cytidine_deaminase_bacteria"/>
</dbReference>
<comment type="catalytic activity">
    <reaction evidence="6">
        <text>2'-deoxycytidine + H2O + H(+) = 2'-deoxyuridine + NH4(+)</text>
        <dbReference type="Rhea" id="RHEA:13433"/>
        <dbReference type="ChEBI" id="CHEBI:15377"/>
        <dbReference type="ChEBI" id="CHEBI:15378"/>
        <dbReference type="ChEBI" id="CHEBI:15698"/>
        <dbReference type="ChEBI" id="CHEBI:16450"/>
        <dbReference type="ChEBI" id="CHEBI:28938"/>
        <dbReference type="EC" id="3.5.4.5"/>
    </reaction>
</comment>
<reference evidence="8 9" key="1">
    <citation type="submission" date="2020-02" db="EMBL/GenBank/DDBJ databases">
        <title>Shewanella WXL01 sp. nov., a marine bacterium isolated from green algae in Luhuitou Fringing Reef (Northern South China Sea).</title>
        <authorList>
            <person name="Wang X."/>
        </authorList>
    </citation>
    <scope>NUCLEOTIDE SEQUENCE [LARGE SCALE GENOMIC DNA]</scope>
    <source>
        <strain evidence="8 9">MCCC 1A01895</strain>
    </source>
</reference>
<dbReference type="NCBIfam" id="NF006537">
    <property type="entry name" value="PRK09027.1"/>
    <property type="match status" value="1"/>
</dbReference>
<feature type="domain" description="CMP/dCMP-type deaminase" evidence="7">
    <location>
        <begin position="47"/>
        <end position="167"/>
    </location>
</feature>
<feature type="binding site" evidence="6">
    <location>
        <begin position="88"/>
        <end position="90"/>
    </location>
    <ligand>
        <name>substrate</name>
    </ligand>
</feature>
<comment type="subunit">
    <text evidence="2 6">Homodimer.</text>
</comment>
<dbReference type="EMBL" id="JAAIKR010000005">
    <property type="protein sequence ID" value="MBR9727771.1"/>
    <property type="molecule type" value="Genomic_DNA"/>
</dbReference>
<feature type="binding site" evidence="6">
    <location>
        <position position="131"/>
    </location>
    <ligand>
        <name>Zn(2+)</name>
        <dbReference type="ChEBI" id="CHEBI:29105"/>
        <note>catalytic</note>
    </ligand>
</feature>
<comment type="similarity">
    <text evidence="1 6">Belongs to the cytidine and deoxycytidylate deaminase family.</text>
</comment>
<proteinExistence type="inferred from homology"/>
<sequence>MQPRFIHALSQLSDTLSAAITPLLKGSFSGFISAQAKQALIKQTNLAESQLLIELLPIAAALASPKLSEFYVGAIAVGETGDIYMGANLELPAEALFHTVHAEQSAIGHAWLMGEQRIVDIVVNFSPCGHCRQFMNELVDGQQIKVHLPGQDTQALSHYLPYAFGPSDLQVSEPLLTQHSQPFTVQADDSLCQEAVKQLCLSYAPYTQNYSAVVLQMHDDTLISGRYAENAAFNPSMQPMQMAFSSLLRHNYDYTDIKRALLVESAAGKVSNLLAAKNALNAVCAIELEHLQLTPE</sequence>
<dbReference type="PIRSF" id="PIRSF006334">
    <property type="entry name" value="Cdd_plus_pseudo"/>
    <property type="match status" value="1"/>
</dbReference>
<name>A0ABS5I172_9GAMM</name>